<evidence type="ECO:0000313" key="3">
    <source>
        <dbReference type="Proteomes" id="UP000295367"/>
    </source>
</evidence>
<sequence>MKVLNKLVLATVLACGSLPLSFANQLTGDPKLACEAIMCLSTGSRPSECNPSISRFFSIQHNKWSDTLRDRIDFLNQCPTVSQNGDMQKLASDAANGAGRCDAATLNSTNISMFDADAGTYSVNATMPGYCTAYVQNKYTDLSKTTPVYVGLPERKGYWVEPAQYNQALIEYNARIAAEDTAKNNNGN</sequence>
<evidence type="ECO:0000313" key="2">
    <source>
        <dbReference type="EMBL" id="TCV82743.1"/>
    </source>
</evidence>
<reference evidence="2 3" key="1">
    <citation type="submission" date="2019-03" db="EMBL/GenBank/DDBJ databases">
        <title>Genomic Encyclopedia of Type Strains, Phase IV (KMG-IV): sequencing the most valuable type-strain genomes for metagenomic binning, comparative biology and taxonomic classification.</title>
        <authorList>
            <person name="Goeker M."/>
        </authorList>
    </citation>
    <scope>NUCLEOTIDE SEQUENCE [LARGE SCALE GENOMIC DNA]</scope>
    <source>
        <strain evidence="2 3">DSM 100309</strain>
    </source>
</reference>
<feature type="chain" id="PRO_5020286793" evidence="1">
    <location>
        <begin position="24"/>
        <end position="188"/>
    </location>
</feature>
<accession>A0A4R3XYI5</accession>
<organism evidence="2 3">
    <name type="scientific">Sulfurirhabdus autotrophica</name>
    <dbReference type="NCBI Taxonomy" id="1706046"/>
    <lineage>
        <taxon>Bacteria</taxon>
        <taxon>Pseudomonadati</taxon>
        <taxon>Pseudomonadota</taxon>
        <taxon>Betaproteobacteria</taxon>
        <taxon>Nitrosomonadales</taxon>
        <taxon>Sulfuricellaceae</taxon>
        <taxon>Sulfurirhabdus</taxon>
    </lineage>
</organism>
<proteinExistence type="predicted"/>
<comment type="caution">
    <text evidence="2">The sequence shown here is derived from an EMBL/GenBank/DDBJ whole genome shotgun (WGS) entry which is preliminary data.</text>
</comment>
<evidence type="ECO:0000256" key="1">
    <source>
        <dbReference type="SAM" id="SignalP"/>
    </source>
</evidence>
<feature type="signal peptide" evidence="1">
    <location>
        <begin position="1"/>
        <end position="23"/>
    </location>
</feature>
<gene>
    <name evidence="2" type="ORF">EDC63_11960</name>
</gene>
<dbReference type="InterPro" id="IPR009989">
    <property type="entry name" value="TrbM"/>
</dbReference>
<dbReference type="Proteomes" id="UP000295367">
    <property type="component" value="Unassembled WGS sequence"/>
</dbReference>
<name>A0A4R3XYI5_9PROT</name>
<keyword evidence="1" id="KW-0732">Signal</keyword>
<dbReference type="RefSeq" id="WP_124944936.1">
    <property type="nucleotide sequence ID" value="NZ_BHVT01000004.1"/>
</dbReference>
<protein>
    <submittedName>
        <fullName evidence="2">TrbM protein</fullName>
    </submittedName>
</protein>
<dbReference type="AlphaFoldDB" id="A0A4R3XYI5"/>
<dbReference type="Pfam" id="PF07424">
    <property type="entry name" value="TrbM"/>
    <property type="match status" value="1"/>
</dbReference>
<dbReference type="EMBL" id="SMCO01000019">
    <property type="protein sequence ID" value="TCV82743.1"/>
    <property type="molecule type" value="Genomic_DNA"/>
</dbReference>
<keyword evidence="3" id="KW-1185">Reference proteome</keyword>
<dbReference type="OrthoDB" id="9784009at2"/>